<keyword evidence="6 9" id="KW-0378">Hydrolase</keyword>
<dbReference type="Pfam" id="PF01432">
    <property type="entry name" value="Peptidase_M3"/>
    <property type="match status" value="1"/>
</dbReference>
<evidence type="ECO:0000256" key="8">
    <source>
        <dbReference type="ARBA" id="ARBA00023049"/>
    </source>
</evidence>
<sequence length="709" mass="81583">MTPQPPQPPPDFTLDAASIVEQAELLIATSAKVWDAVAQIPPEEATFESAILPLIRNENDRMSISPQLGFLHNVSPSKELRDASKEARKILNRDSIGRYSRADIFKVVDAVWQRNESLDPESLLYVEKLRSQFIKTGQGVTDEVVKAKVKESLVRIDELEMEHLRNLDSDVAGLWLTLDELQGVPQSHLDRWKADGDKLWIDHKIPNYTAVMQHALRDETRRKVWLDMENRAKELNGVNLKELLVLRDEVARALGYKHHAELRESDRILKTDDAVLFLKHIRNVLQELGLRELEALKALKAEKVQQEQSQAAPLSGQFFAWDRPFFTRLAEDKSLQVDQNEVAEYFPLDRCVPRMMHILGAIFGVKFIKYPRDAPQITTWYEGVDAYSVWDDTAEGGDFLGYFYMDVFPRDNKYGHKGMFKMRPGYERQDGTRTYPCSAFMTNYSPPSATRPSLLKINEVVSCFHELGHTIHNLTSKTKYARFHGSSVPRDFVEVPSIMLEYIFWNPHIVRAISGHYLTEEDSENEKKLPEDVIERLIADQFAHTGLAQLSTLHFSTFDLLIHTPPDHQTICDMNLAAEFNKLRREICLVSGPEDIGYAADFVHGFCRFRFPIGYNTSYYTYLSYDIFKTKFEPLLPSGALNTTKTNVDDIISHELRKEFRRYREIILMPGSNVVSYMELLKEFLGRVANHEAWIEMLQEQIASYATQV</sequence>
<comment type="subcellular location">
    <subcellularLocation>
        <location evidence="1">Cytoplasm</location>
    </subcellularLocation>
</comment>
<evidence type="ECO:0000256" key="6">
    <source>
        <dbReference type="ARBA" id="ARBA00022801"/>
    </source>
</evidence>
<dbReference type="AlphaFoldDB" id="A0A9W9B724"/>
<dbReference type="GeneID" id="80872441"/>
<evidence type="ECO:0000256" key="9">
    <source>
        <dbReference type="RuleBase" id="RU003435"/>
    </source>
</evidence>
<dbReference type="GO" id="GO:0006508">
    <property type="term" value="P:proteolysis"/>
    <property type="evidence" value="ECO:0007669"/>
    <property type="project" value="UniProtKB-KW"/>
</dbReference>
<comment type="similarity">
    <text evidence="2 9">Belongs to the peptidase M3 family.</text>
</comment>
<dbReference type="FunFam" id="1.20.1050.40:FF:000001">
    <property type="entry name" value="Thimet oligopeptidase 1"/>
    <property type="match status" value="1"/>
</dbReference>
<keyword evidence="3" id="KW-0963">Cytoplasm</keyword>
<dbReference type="InterPro" id="IPR024079">
    <property type="entry name" value="MetalloPept_cat_dom_sf"/>
</dbReference>
<proteinExistence type="inferred from homology"/>
<dbReference type="InterPro" id="IPR001567">
    <property type="entry name" value="Pept_M3A_M3B_dom"/>
</dbReference>
<protein>
    <submittedName>
        <fullName evidence="11">Peptidase family m3 domain-containing protein</fullName>
    </submittedName>
</protein>
<evidence type="ECO:0000256" key="1">
    <source>
        <dbReference type="ARBA" id="ARBA00004496"/>
    </source>
</evidence>
<evidence type="ECO:0000259" key="10">
    <source>
        <dbReference type="Pfam" id="PF01432"/>
    </source>
</evidence>
<gene>
    <name evidence="11" type="ORF">T069G_10543</name>
</gene>
<feature type="domain" description="Peptidase M3A/M3B catalytic" evidence="10">
    <location>
        <begin position="211"/>
        <end position="698"/>
    </location>
</feature>
<dbReference type="Gene3D" id="3.40.390.10">
    <property type="entry name" value="Collagenase (Catalytic Domain)"/>
    <property type="match status" value="1"/>
</dbReference>
<evidence type="ECO:0000313" key="11">
    <source>
        <dbReference type="EMBL" id="KAJ4854985.1"/>
    </source>
</evidence>
<dbReference type="Gene3D" id="1.10.1370.10">
    <property type="entry name" value="Neurolysin, domain 3"/>
    <property type="match status" value="1"/>
</dbReference>
<comment type="caution">
    <text evidence="11">The sequence shown here is derived from an EMBL/GenBank/DDBJ whole genome shotgun (WGS) entry which is preliminary data.</text>
</comment>
<name>A0A9W9B724_9HYPO</name>
<dbReference type="CDD" id="cd06455">
    <property type="entry name" value="M3A_TOP"/>
    <property type="match status" value="1"/>
</dbReference>
<evidence type="ECO:0000256" key="3">
    <source>
        <dbReference type="ARBA" id="ARBA00022490"/>
    </source>
</evidence>
<dbReference type="PANTHER" id="PTHR11804:SF84">
    <property type="entry name" value="SACCHAROLYSIN"/>
    <property type="match status" value="1"/>
</dbReference>
<dbReference type="InterPro" id="IPR045090">
    <property type="entry name" value="Pept_M3A_M3B"/>
</dbReference>
<evidence type="ECO:0000256" key="4">
    <source>
        <dbReference type="ARBA" id="ARBA00022670"/>
    </source>
</evidence>
<keyword evidence="8 9" id="KW-0482">Metalloprotease</keyword>
<keyword evidence="4 9" id="KW-0645">Protease</keyword>
<dbReference type="FunFam" id="3.40.390.10:FF:000074">
    <property type="entry name" value="Metalloprotease"/>
    <property type="match status" value="1"/>
</dbReference>
<evidence type="ECO:0000256" key="7">
    <source>
        <dbReference type="ARBA" id="ARBA00022833"/>
    </source>
</evidence>
<keyword evidence="12" id="KW-1185">Reference proteome</keyword>
<dbReference type="GO" id="GO:0005758">
    <property type="term" value="C:mitochondrial intermembrane space"/>
    <property type="evidence" value="ECO:0007669"/>
    <property type="project" value="TreeGrafter"/>
</dbReference>
<keyword evidence="5 9" id="KW-0479">Metal-binding</keyword>
<reference evidence="11" key="1">
    <citation type="submission" date="2022-09" db="EMBL/GenBank/DDBJ databases">
        <title>Chromosome-level assembly of Trichoderma breve T069, a fungus used in development of biopesticide product.</title>
        <authorList>
            <person name="Lin R."/>
            <person name="Liu T."/>
        </authorList>
    </citation>
    <scope>NUCLEOTIDE SEQUENCE</scope>
    <source>
        <strain evidence="11">T069</strain>
    </source>
</reference>
<evidence type="ECO:0000256" key="5">
    <source>
        <dbReference type="ARBA" id="ARBA00022723"/>
    </source>
</evidence>
<dbReference type="InterPro" id="IPR024080">
    <property type="entry name" value="Neurolysin/TOP_N"/>
</dbReference>
<organism evidence="11 12">
    <name type="scientific">Trichoderma breve</name>
    <dbReference type="NCBI Taxonomy" id="2034170"/>
    <lineage>
        <taxon>Eukaryota</taxon>
        <taxon>Fungi</taxon>
        <taxon>Dikarya</taxon>
        <taxon>Ascomycota</taxon>
        <taxon>Pezizomycotina</taxon>
        <taxon>Sordariomycetes</taxon>
        <taxon>Hypocreomycetidae</taxon>
        <taxon>Hypocreales</taxon>
        <taxon>Hypocreaceae</taxon>
        <taxon>Trichoderma</taxon>
    </lineage>
</organism>
<evidence type="ECO:0000256" key="2">
    <source>
        <dbReference type="ARBA" id="ARBA00006040"/>
    </source>
</evidence>
<dbReference type="GO" id="GO:0046872">
    <property type="term" value="F:metal ion binding"/>
    <property type="evidence" value="ECO:0007669"/>
    <property type="project" value="UniProtKB-UniRule"/>
</dbReference>
<dbReference type="GO" id="GO:0004222">
    <property type="term" value="F:metalloendopeptidase activity"/>
    <property type="evidence" value="ECO:0007669"/>
    <property type="project" value="InterPro"/>
</dbReference>
<dbReference type="Proteomes" id="UP001140511">
    <property type="component" value="Unassembled WGS sequence"/>
</dbReference>
<dbReference type="Gene3D" id="1.20.1050.40">
    <property type="entry name" value="Endopeptidase. Chain P, domain 1"/>
    <property type="match status" value="1"/>
</dbReference>
<accession>A0A9W9B724</accession>
<evidence type="ECO:0000313" key="12">
    <source>
        <dbReference type="Proteomes" id="UP001140511"/>
    </source>
</evidence>
<dbReference type="SUPFAM" id="SSF55486">
    <property type="entry name" value="Metalloproteases ('zincins'), catalytic domain"/>
    <property type="match status" value="1"/>
</dbReference>
<dbReference type="GO" id="GO:0006518">
    <property type="term" value="P:peptide metabolic process"/>
    <property type="evidence" value="ECO:0007669"/>
    <property type="project" value="TreeGrafter"/>
</dbReference>
<dbReference type="RefSeq" id="XP_056024043.1">
    <property type="nucleotide sequence ID" value="XM_056177753.1"/>
</dbReference>
<dbReference type="PANTHER" id="PTHR11804">
    <property type="entry name" value="PROTEASE M3 THIMET OLIGOPEPTIDASE-RELATED"/>
    <property type="match status" value="1"/>
</dbReference>
<dbReference type="InterPro" id="IPR024077">
    <property type="entry name" value="Neurolysin/TOP_dom2"/>
</dbReference>
<keyword evidence="7 9" id="KW-0862">Zinc</keyword>
<comment type="cofactor">
    <cofactor evidence="9">
        <name>Zn(2+)</name>
        <dbReference type="ChEBI" id="CHEBI:29105"/>
    </cofactor>
    <text evidence="9">Binds 1 zinc ion.</text>
</comment>
<dbReference type="EMBL" id="JAOPEN010000007">
    <property type="protein sequence ID" value="KAJ4854985.1"/>
    <property type="molecule type" value="Genomic_DNA"/>
</dbReference>